<comment type="caution">
    <text evidence="1">The sequence shown here is derived from an EMBL/GenBank/DDBJ whole genome shotgun (WGS) entry which is preliminary data.</text>
</comment>
<proteinExistence type="predicted"/>
<accession>A0A5R9B3P6</accession>
<reference evidence="1 2" key="1">
    <citation type="submission" date="2019-05" db="EMBL/GenBank/DDBJ databases">
        <title>The metagenome of a microbial culture collection derived from dairy environment covers the genomic content of the human microbiome.</title>
        <authorList>
            <person name="Roder T."/>
            <person name="Wuthrich D."/>
            <person name="Sattari Z."/>
            <person name="Von Ah U."/>
            <person name="Bar C."/>
            <person name="Ronchi F."/>
            <person name="Macpherson A.J."/>
            <person name="Ganal-Vonarburg S.C."/>
            <person name="Bruggmann R."/>
            <person name="Vergeres G."/>
        </authorList>
    </citation>
    <scope>NUCLEOTIDE SEQUENCE [LARGE SCALE GENOMIC DNA]</scope>
    <source>
        <strain evidence="1 2">FAM 20833</strain>
    </source>
</reference>
<dbReference type="EMBL" id="VBTJ01000001">
    <property type="protein sequence ID" value="TLP91010.1"/>
    <property type="molecule type" value="Genomic_DNA"/>
</dbReference>
<protein>
    <submittedName>
        <fullName evidence="1">Uncharacterized protein</fullName>
    </submittedName>
</protein>
<evidence type="ECO:0000313" key="2">
    <source>
        <dbReference type="Proteomes" id="UP000307747"/>
    </source>
</evidence>
<gene>
    <name evidence="1" type="ORF">FEZ53_01715</name>
</gene>
<dbReference type="Proteomes" id="UP000307747">
    <property type="component" value="Unassembled WGS sequence"/>
</dbReference>
<sequence length="133" mass="15418">MFQIINEFVALLPNEDYNLDEVMQFEVGNIKIEDLGYTENEIKAKQYLESLSYEDLYLILSAWDIGRSSLTYPESLNEEIKDFGGKENLFNENIKILKTNIPVKDEAISYIMGKQGAWVKECLNAFKKLYINS</sequence>
<dbReference type="RefSeq" id="WP_138405704.1">
    <property type="nucleotide sequence ID" value="NZ_JALKSG010000001.1"/>
</dbReference>
<organism evidence="1 2">
    <name type="scientific">Staphylococcus xylosus</name>
    <dbReference type="NCBI Taxonomy" id="1288"/>
    <lineage>
        <taxon>Bacteria</taxon>
        <taxon>Bacillati</taxon>
        <taxon>Bacillota</taxon>
        <taxon>Bacilli</taxon>
        <taxon>Bacillales</taxon>
        <taxon>Staphylococcaceae</taxon>
        <taxon>Staphylococcus</taxon>
    </lineage>
</organism>
<evidence type="ECO:0000313" key="1">
    <source>
        <dbReference type="EMBL" id="TLP91010.1"/>
    </source>
</evidence>
<name>A0A5R9B3P6_STAXY</name>
<dbReference type="AlphaFoldDB" id="A0A5R9B3P6"/>